<keyword evidence="4" id="KW-0799">Topoisomerase</keyword>
<dbReference type="PRINTS" id="PR00417">
    <property type="entry name" value="PRTPISMRASEI"/>
</dbReference>
<evidence type="ECO:0000256" key="11">
    <source>
        <dbReference type="SAM" id="MobiDB-lite"/>
    </source>
</evidence>
<evidence type="ECO:0000256" key="10">
    <source>
        <dbReference type="ARBA" id="ARBA00032877"/>
    </source>
</evidence>
<evidence type="ECO:0000313" key="15">
    <source>
        <dbReference type="Proteomes" id="UP001158045"/>
    </source>
</evidence>
<gene>
    <name evidence="14" type="ORF">QE109_04845</name>
</gene>
<proteinExistence type="inferred from homology"/>
<dbReference type="PANTHER" id="PTHR11390:SF21">
    <property type="entry name" value="DNA TOPOISOMERASE 3-ALPHA"/>
    <property type="match status" value="1"/>
</dbReference>
<dbReference type="EC" id="5.6.2.1" evidence="3"/>
<sequence length="753" mass="85673">MKVIIAEKPSVAKNIAEAIDAKQRRDGFFEGKDYIVTWAFGHLLELYDSKDYDEKMGSWRMDNFPFIPEVFKYKVKQDSNDRSQVDQGAYKQIETIKSLINREEVTGVISACDYDREGQIIGDIILDYLEVSKPVERLLLNEWTADEVKQGMQKLVSNTTMRPLSDAGIGRQWADWIIGINLTSVATLKYKRGGSKALNIGRVLLPTLKIIYDRDLEIENFVKEEFHKLTGNFTGLSEGSEAYEGNYYEDGKDKFEDKGQLEKIKELIGKKEFEITEKIVEQKKEYPPSLFNLSGLQGHVTGKFKGWTSDKVLKVAQELYEKKLITYPRTASLALEESLFDKAQKVLSVHKKGLPYEEEIKFHKGKRVFDNSKVESHSAIIPTYMTAKGLSPDEKVVYESVKNRFIMQFMPIAEHEEVTLHTKPKEHTEEFPESGVFISKGRTQKVEGWRKVEKIQSKEKLLPALEIGDEIKLLKLKIDTKGTQPPKHHTEKTLLRVMETCGKKLKTAKESASDTETDADSDEDENEVDDVDDTNQDSEEEVELLKSILSGFSIGTPATRAETITKLKRVGYITAKGKSLICSEMGRKLVETLPVKTLFDLEYTGKLEKTLSDISKGEVPKSAFLDLIVKFTEEAVDQIKQDAFHIIYEDTSQQKPRGDSLGKCPGCGADVVEGEKGYGCINWKGGCKFVVWKEDRFLSSLKVSPSKQTVVRLLENGELFSRSFVNKKGDKFSAYLRYELNKETGYYSWKMHF</sequence>
<feature type="domain" description="Toprim" evidence="12">
    <location>
        <begin position="1"/>
        <end position="144"/>
    </location>
</feature>
<dbReference type="SMART" id="SM00437">
    <property type="entry name" value="TOP1Ac"/>
    <property type="match status" value="1"/>
</dbReference>
<dbReference type="InterPro" id="IPR023405">
    <property type="entry name" value="Topo_IA_core_domain"/>
</dbReference>
<dbReference type="PROSITE" id="PS52039">
    <property type="entry name" value="TOPO_IA_2"/>
    <property type="match status" value="1"/>
</dbReference>
<evidence type="ECO:0000259" key="12">
    <source>
        <dbReference type="PROSITE" id="PS50880"/>
    </source>
</evidence>
<evidence type="ECO:0000256" key="4">
    <source>
        <dbReference type="ARBA" id="ARBA00023029"/>
    </source>
</evidence>
<dbReference type="InterPro" id="IPR013825">
    <property type="entry name" value="Topo_IA_cen_sub2"/>
</dbReference>
<evidence type="ECO:0000256" key="6">
    <source>
        <dbReference type="ARBA" id="ARBA00023235"/>
    </source>
</evidence>
<evidence type="ECO:0000256" key="2">
    <source>
        <dbReference type="ARBA" id="ARBA00009446"/>
    </source>
</evidence>
<dbReference type="SMART" id="SM00436">
    <property type="entry name" value="TOP1Bc"/>
    <property type="match status" value="1"/>
</dbReference>
<dbReference type="EMBL" id="JARYZI010000002">
    <property type="protein sequence ID" value="MDH8677462.1"/>
    <property type="molecule type" value="Genomic_DNA"/>
</dbReference>
<dbReference type="Gene3D" id="3.40.50.140">
    <property type="match status" value="1"/>
</dbReference>
<dbReference type="RefSeq" id="WP_281093276.1">
    <property type="nucleotide sequence ID" value="NZ_JARYZI010000002.1"/>
</dbReference>
<dbReference type="Gene3D" id="2.70.20.10">
    <property type="entry name" value="Topoisomerase I, domain 3"/>
    <property type="match status" value="1"/>
</dbReference>
<evidence type="ECO:0000256" key="3">
    <source>
        <dbReference type="ARBA" id="ARBA00012891"/>
    </source>
</evidence>
<dbReference type="Gene3D" id="1.10.290.10">
    <property type="entry name" value="Topoisomerase I, domain 4"/>
    <property type="match status" value="1"/>
</dbReference>
<evidence type="ECO:0000256" key="1">
    <source>
        <dbReference type="ARBA" id="ARBA00000213"/>
    </source>
</evidence>
<accession>A0ABT6NAM3</accession>
<evidence type="ECO:0000256" key="5">
    <source>
        <dbReference type="ARBA" id="ARBA00023125"/>
    </source>
</evidence>
<dbReference type="SUPFAM" id="SSF56712">
    <property type="entry name" value="Prokaryotic type I DNA topoisomerase"/>
    <property type="match status" value="1"/>
</dbReference>
<keyword evidence="15" id="KW-1185">Reference proteome</keyword>
<dbReference type="Gene3D" id="1.10.460.10">
    <property type="entry name" value="Topoisomerase I, domain 2"/>
    <property type="match status" value="1"/>
</dbReference>
<dbReference type="PANTHER" id="PTHR11390">
    <property type="entry name" value="PROKARYOTIC DNA TOPOISOMERASE"/>
    <property type="match status" value="1"/>
</dbReference>
<evidence type="ECO:0000259" key="13">
    <source>
        <dbReference type="PROSITE" id="PS52039"/>
    </source>
</evidence>
<feature type="region of interest" description="Disordered" evidence="11">
    <location>
        <begin position="506"/>
        <end position="537"/>
    </location>
</feature>
<feature type="compositionally biased region" description="Acidic residues" evidence="11">
    <location>
        <begin position="513"/>
        <end position="537"/>
    </location>
</feature>
<dbReference type="GO" id="GO:0016853">
    <property type="term" value="F:isomerase activity"/>
    <property type="evidence" value="ECO:0007669"/>
    <property type="project" value="UniProtKB-KW"/>
</dbReference>
<name>A0ABT6NAM3_9FIRM</name>
<dbReference type="CDD" id="cd03362">
    <property type="entry name" value="TOPRIM_TopoIA_TopoIII"/>
    <property type="match status" value="1"/>
</dbReference>
<evidence type="ECO:0000256" key="7">
    <source>
        <dbReference type="ARBA" id="ARBA00030003"/>
    </source>
</evidence>
<comment type="catalytic activity">
    <reaction evidence="1">
        <text>ATP-independent breakage of single-stranded DNA, followed by passage and rejoining.</text>
        <dbReference type="EC" id="5.6.2.1"/>
    </reaction>
</comment>
<dbReference type="InterPro" id="IPR013826">
    <property type="entry name" value="Topo_IA_cen_sub3"/>
</dbReference>
<feature type="domain" description="Topo IA-type catalytic" evidence="13">
    <location>
        <begin position="161"/>
        <end position="636"/>
    </location>
</feature>
<dbReference type="InterPro" id="IPR013497">
    <property type="entry name" value="Topo_IA_cen"/>
</dbReference>
<dbReference type="InterPro" id="IPR013824">
    <property type="entry name" value="Topo_IA_cen_sub1"/>
</dbReference>
<dbReference type="PROSITE" id="PS50880">
    <property type="entry name" value="TOPRIM"/>
    <property type="match status" value="1"/>
</dbReference>
<dbReference type="Pfam" id="PF01751">
    <property type="entry name" value="Toprim"/>
    <property type="match status" value="1"/>
</dbReference>
<evidence type="ECO:0000256" key="8">
    <source>
        <dbReference type="ARBA" id="ARBA00031985"/>
    </source>
</evidence>
<keyword evidence="6 14" id="KW-0413">Isomerase</keyword>
<dbReference type="SMART" id="SM00493">
    <property type="entry name" value="TOPRIM"/>
    <property type="match status" value="1"/>
</dbReference>
<organism evidence="14 15">
    <name type="scientific">Fusibacter bizertensis</name>
    <dbReference type="NCBI Taxonomy" id="1488331"/>
    <lineage>
        <taxon>Bacteria</taxon>
        <taxon>Bacillati</taxon>
        <taxon>Bacillota</taxon>
        <taxon>Clostridia</taxon>
        <taxon>Eubacteriales</taxon>
        <taxon>Eubacteriales Family XII. Incertae Sedis</taxon>
        <taxon>Fusibacter</taxon>
    </lineage>
</organism>
<dbReference type="Pfam" id="PF01131">
    <property type="entry name" value="Topoisom_bac"/>
    <property type="match status" value="1"/>
</dbReference>
<protein>
    <recommendedName>
        <fullName evidence="3">DNA topoisomerase</fullName>
        <ecNumber evidence="3">5.6.2.1</ecNumber>
    </recommendedName>
    <alternativeName>
        <fullName evidence="10">Omega-protein</fullName>
    </alternativeName>
    <alternativeName>
        <fullName evidence="9">Relaxing enzyme</fullName>
    </alternativeName>
    <alternativeName>
        <fullName evidence="7">Swivelase</fullName>
    </alternativeName>
    <alternativeName>
        <fullName evidence="8">Untwisting enzyme</fullName>
    </alternativeName>
</protein>
<dbReference type="InterPro" id="IPR003601">
    <property type="entry name" value="Topo_IA_2"/>
</dbReference>
<comment type="similarity">
    <text evidence="2">Belongs to the type IA topoisomerase family.</text>
</comment>
<keyword evidence="5" id="KW-0238">DNA-binding</keyword>
<dbReference type="Proteomes" id="UP001158045">
    <property type="component" value="Unassembled WGS sequence"/>
</dbReference>
<reference evidence="14 15" key="1">
    <citation type="submission" date="2023-04" db="EMBL/GenBank/DDBJ databases">
        <title>Fusibacter bizertensis strain WBS, isolated from littoral bottom sediments of the Arctic seas - biochemical and genomic analysis.</title>
        <authorList>
            <person name="Brioukhanov A.L."/>
        </authorList>
    </citation>
    <scope>NUCLEOTIDE SEQUENCE [LARGE SCALE GENOMIC DNA]</scope>
    <source>
        <strain evidence="14 15">WBS</strain>
    </source>
</reference>
<dbReference type="InterPro" id="IPR034144">
    <property type="entry name" value="TOPRIM_TopoIII"/>
</dbReference>
<comment type="caution">
    <text evidence="14">The sequence shown here is derived from an EMBL/GenBank/DDBJ whole genome shotgun (WGS) entry which is preliminary data.</text>
</comment>
<evidence type="ECO:0000313" key="14">
    <source>
        <dbReference type="EMBL" id="MDH8677462.1"/>
    </source>
</evidence>
<evidence type="ECO:0000256" key="9">
    <source>
        <dbReference type="ARBA" id="ARBA00032235"/>
    </source>
</evidence>
<dbReference type="InterPro" id="IPR000380">
    <property type="entry name" value="Topo_IA"/>
</dbReference>
<dbReference type="InterPro" id="IPR003602">
    <property type="entry name" value="Topo_IA_DNA-bd_dom"/>
</dbReference>
<dbReference type="InterPro" id="IPR006171">
    <property type="entry name" value="TOPRIM_dom"/>
</dbReference>